<keyword evidence="4 7" id="KW-0808">Transferase</keyword>
<evidence type="ECO:0000259" key="10">
    <source>
        <dbReference type="Pfam" id="PF08669"/>
    </source>
</evidence>
<dbReference type="FunFam" id="4.10.1250.10:FF:000001">
    <property type="entry name" value="Aminomethyltransferase"/>
    <property type="match status" value="1"/>
</dbReference>
<dbReference type="Gene3D" id="3.30.70.1400">
    <property type="entry name" value="Aminomethyltransferase beta-barrel domains"/>
    <property type="match status" value="1"/>
</dbReference>
<dbReference type="Gene3D" id="3.30.1360.120">
    <property type="entry name" value="Probable tRNA modification gtpase trme, domain 1"/>
    <property type="match status" value="1"/>
</dbReference>
<dbReference type="EC" id="2.1.2.10" evidence="2 7"/>
<gene>
    <name evidence="7 11" type="primary">gcvT</name>
    <name evidence="11" type="ORF">NFC81_04005</name>
</gene>
<evidence type="ECO:0000313" key="11">
    <source>
        <dbReference type="EMBL" id="WLD58959.1"/>
    </source>
</evidence>
<name>A0AB38YHS4_9GAMM</name>
<dbReference type="NCBIfam" id="TIGR00528">
    <property type="entry name" value="gcvT"/>
    <property type="match status" value="1"/>
</dbReference>
<dbReference type="FunFam" id="3.30.70.1400:FF:000001">
    <property type="entry name" value="Aminomethyltransferase"/>
    <property type="match status" value="1"/>
</dbReference>
<dbReference type="InterPro" id="IPR022903">
    <property type="entry name" value="GcvT_bac"/>
</dbReference>
<evidence type="ECO:0000256" key="4">
    <source>
        <dbReference type="ARBA" id="ARBA00022679"/>
    </source>
</evidence>
<dbReference type="PIRSF" id="PIRSF006487">
    <property type="entry name" value="GcvT"/>
    <property type="match status" value="1"/>
</dbReference>
<dbReference type="GO" id="GO:0004047">
    <property type="term" value="F:aminomethyltransferase activity"/>
    <property type="evidence" value="ECO:0007669"/>
    <property type="project" value="UniProtKB-UniRule"/>
</dbReference>
<dbReference type="HAMAP" id="MF_00259">
    <property type="entry name" value="GcvT"/>
    <property type="match status" value="1"/>
</dbReference>
<dbReference type="GO" id="GO:0005829">
    <property type="term" value="C:cytosol"/>
    <property type="evidence" value="ECO:0007669"/>
    <property type="project" value="TreeGrafter"/>
</dbReference>
<sequence>MNRTPLYDFHLRNGAKMVAFHGWEMPIHYGSQLDEHQAVRQSSGLFDVSHMTVVDISGEDAERYLQRLLANDVAKLTVTGKALYSAMLNDDGGVIDDLICYRRDKGYRLVVNSATRKRDLAWMTEQAGDANLGLQERPDLAMIAVQGPVAIQQVAQALPQYDTELAVLKPFHALESDTHFIARTGYTGEDGVEIILPLDAVEALAQELVEAGAKPCGLGARDTLRLEAGMNLYGSDMDEQVSPLSCGMAWTLDWSDQRDFIGRAALERLREAGDQPQQAGLILEGRGIMRAGQTVHFPDGQHGIITSGTFSPTLQKSIAFARIPRGQSGLCNVDVRGKALPARIVKLPFVRQGQPVVE</sequence>
<protein>
    <recommendedName>
        <fullName evidence="2 7">Aminomethyltransferase</fullName>
        <ecNumber evidence="2 7">2.1.2.10</ecNumber>
    </recommendedName>
    <alternativeName>
        <fullName evidence="5 7">Glycine cleavage system T protein</fullName>
    </alternativeName>
</protein>
<dbReference type="Pfam" id="PF08669">
    <property type="entry name" value="GCV_T_C"/>
    <property type="match status" value="1"/>
</dbReference>
<comment type="subunit">
    <text evidence="7">The glycine cleavage system is composed of four proteins: P, T, L and H.</text>
</comment>
<evidence type="ECO:0000256" key="6">
    <source>
        <dbReference type="ARBA" id="ARBA00047665"/>
    </source>
</evidence>
<dbReference type="PANTHER" id="PTHR43757">
    <property type="entry name" value="AMINOMETHYLTRANSFERASE"/>
    <property type="match status" value="1"/>
</dbReference>
<dbReference type="InterPro" id="IPR013977">
    <property type="entry name" value="GcvT_C"/>
</dbReference>
<evidence type="ECO:0000256" key="2">
    <source>
        <dbReference type="ARBA" id="ARBA00012616"/>
    </source>
</evidence>
<evidence type="ECO:0000256" key="8">
    <source>
        <dbReference type="PIRSR" id="PIRSR006487-1"/>
    </source>
</evidence>
<dbReference type="GO" id="GO:0005960">
    <property type="term" value="C:glycine cleavage complex"/>
    <property type="evidence" value="ECO:0007669"/>
    <property type="project" value="InterPro"/>
</dbReference>
<dbReference type="InterPro" id="IPR028896">
    <property type="entry name" value="GcvT/YgfZ/DmdA"/>
</dbReference>
<evidence type="ECO:0000256" key="7">
    <source>
        <dbReference type="HAMAP-Rule" id="MF_00259"/>
    </source>
</evidence>
<feature type="binding site" evidence="8">
    <location>
        <position position="193"/>
    </location>
    <ligand>
        <name>substrate</name>
    </ligand>
</feature>
<evidence type="ECO:0000259" key="9">
    <source>
        <dbReference type="Pfam" id="PF01571"/>
    </source>
</evidence>
<organism evidence="11">
    <name type="scientific">Salinispirillum sp. LH 10-3-1</name>
    <dbReference type="NCBI Taxonomy" id="2952525"/>
    <lineage>
        <taxon>Bacteria</taxon>
        <taxon>Pseudomonadati</taxon>
        <taxon>Pseudomonadota</taxon>
        <taxon>Gammaproteobacteria</taxon>
        <taxon>Oceanospirillales</taxon>
        <taxon>Saccharospirillaceae</taxon>
        <taxon>Salinispirillum</taxon>
    </lineage>
</organism>
<dbReference type="InterPro" id="IPR027266">
    <property type="entry name" value="TrmE/GcvT-like"/>
</dbReference>
<dbReference type="InterPro" id="IPR006222">
    <property type="entry name" value="GCVT_N"/>
</dbReference>
<dbReference type="InterPro" id="IPR006223">
    <property type="entry name" value="GcvT"/>
</dbReference>
<evidence type="ECO:0000256" key="5">
    <source>
        <dbReference type="ARBA" id="ARBA00031395"/>
    </source>
</evidence>
<evidence type="ECO:0000256" key="3">
    <source>
        <dbReference type="ARBA" id="ARBA00022576"/>
    </source>
</evidence>
<dbReference type="NCBIfam" id="NF001567">
    <property type="entry name" value="PRK00389.1"/>
    <property type="match status" value="1"/>
</dbReference>
<dbReference type="Gene3D" id="2.40.30.110">
    <property type="entry name" value="Aminomethyltransferase beta-barrel domains"/>
    <property type="match status" value="1"/>
</dbReference>
<comment type="function">
    <text evidence="7">The glycine cleavage system catalyzes the degradation of glycine.</text>
</comment>
<dbReference type="Pfam" id="PF01571">
    <property type="entry name" value="GCV_T"/>
    <property type="match status" value="1"/>
</dbReference>
<keyword evidence="3 7" id="KW-0032">Aminotransferase</keyword>
<dbReference type="AlphaFoldDB" id="A0AB38YHS4"/>
<reference evidence="11" key="1">
    <citation type="submission" date="2022-07" db="EMBL/GenBank/DDBJ databases">
        <title>Complete genome sequence of Salinispirillum sp. LH10-3-1 capable of multiple carbohydrate inversion isolated from a soda lake.</title>
        <authorList>
            <person name="Liu J."/>
            <person name="Zhai Y."/>
            <person name="Zhang H."/>
            <person name="Yang H."/>
            <person name="Qu J."/>
            <person name="Li J."/>
        </authorList>
    </citation>
    <scope>NUCLEOTIDE SEQUENCE</scope>
    <source>
        <strain evidence="11">LH 10-3-1</strain>
    </source>
</reference>
<proteinExistence type="inferred from homology"/>
<comment type="similarity">
    <text evidence="1 7">Belongs to the GcvT family.</text>
</comment>
<dbReference type="PANTHER" id="PTHR43757:SF2">
    <property type="entry name" value="AMINOMETHYLTRANSFERASE, MITOCHONDRIAL"/>
    <property type="match status" value="1"/>
</dbReference>
<feature type="domain" description="GCVT N-terminal" evidence="9">
    <location>
        <begin position="6"/>
        <end position="255"/>
    </location>
</feature>
<dbReference type="GO" id="GO:0008483">
    <property type="term" value="F:transaminase activity"/>
    <property type="evidence" value="ECO:0007669"/>
    <property type="project" value="UniProtKB-KW"/>
</dbReference>
<dbReference type="EMBL" id="CP101717">
    <property type="protein sequence ID" value="WLD58959.1"/>
    <property type="molecule type" value="Genomic_DNA"/>
</dbReference>
<accession>A0AB38YHS4</accession>
<dbReference type="RefSeq" id="WP_304996247.1">
    <property type="nucleotide sequence ID" value="NZ_CP101717.1"/>
</dbReference>
<dbReference type="Gene3D" id="4.10.1250.10">
    <property type="entry name" value="Aminomethyltransferase fragment"/>
    <property type="match status" value="1"/>
</dbReference>
<dbReference type="GO" id="GO:0019464">
    <property type="term" value="P:glycine decarboxylation via glycine cleavage system"/>
    <property type="evidence" value="ECO:0007669"/>
    <property type="project" value="UniProtKB-UniRule"/>
</dbReference>
<feature type="domain" description="Aminomethyltransferase C-terminal" evidence="10">
    <location>
        <begin position="278"/>
        <end position="350"/>
    </location>
</feature>
<evidence type="ECO:0000256" key="1">
    <source>
        <dbReference type="ARBA" id="ARBA00008609"/>
    </source>
</evidence>
<dbReference type="InterPro" id="IPR029043">
    <property type="entry name" value="GcvT/YgfZ_C"/>
</dbReference>
<dbReference type="SUPFAM" id="SSF103025">
    <property type="entry name" value="Folate-binding domain"/>
    <property type="match status" value="1"/>
</dbReference>
<comment type="catalytic activity">
    <reaction evidence="6 7">
        <text>N(6)-[(R)-S(8)-aminomethyldihydrolipoyl]-L-lysyl-[protein] + (6S)-5,6,7,8-tetrahydrofolate = N(6)-[(R)-dihydrolipoyl]-L-lysyl-[protein] + (6R)-5,10-methylene-5,6,7,8-tetrahydrofolate + NH4(+)</text>
        <dbReference type="Rhea" id="RHEA:16945"/>
        <dbReference type="Rhea" id="RHEA-COMP:10475"/>
        <dbReference type="Rhea" id="RHEA-COMP:10492"/>
        <dbReference type="ChEBI" id="CHEBI:15636"/>
        <dbReference type="ChEBI" id="CHEBI:28938"/>
        <dbReference type="ChEBI" id="CHEBI:57453"/>
        <dbReference type="ChEBI" id="CHEBI:83100"/>
        <dbReference type="ChEBI" id="CHEBI:83143"/>
        <dbReference type="EC" id="2.1.2.10"/>
    </reaction>
</comment>
<dbReference type="SUPFAM" id="SSF101790">
    <property type="entry name" value="Aminomethyltransferase beta-barrel domain"/>
    <property type="match status" value="1"/>
</dbReference>